<sequence length="386" mass="44950">MSEKGGRALGTTERSSIKPRMDMLRLRRIILVLLFLGSVILVFKNEQAYRQFELSFLDSPETPDWFTPVPIDKSLWGKQETTEIFKMNAEEDDIRLPNAIGVGAKKCGTIAFAYFLSLNPDFRRTIYTEGHWLYKDSQWKGGFESYKRKLPTSESGQISYEGTPRYLVEANVPARAKAISEDMKIVVTLCDPIKRLRSDFIHTTLTTEPHAQEIKRFANISSFVDAWLPKVKNNIIENGEEYLTDIYYHDITASIITNSIYSHYLNHWLKFFPREQILFLDGEETLKEPYKTMEKAQDFLNIDNVLKKEHFFVNEETGYYCAKRPENMKKTFCLPKSKGRTGNLADPSYLELREDQVKALEEFFRPFNRQLCDIVGHSMSFYTDYC</sequence>
<feature type="active site" description="For sulfotransferase activity" evidence="3">
    <location>
        <position position="106"/>
    </location>
</feature>
<reference evidence="9" key="1">
    <citation type="journal article" date="2010" name="Science">
        <title>Plasticity of animal genome architecture unmasked by rapid evolution of a pelagic tunicate.</title>
        <authorList>
            <person name="Denoeud F."/>
            <person name="Henriet S."/>
            <person name="Mungpakdee S."/>
            <person name="Aury J.M."/>
            <person name="Da Silva C."/>
            <person name="Brinkmann H."/>
            <person name="Mikhaleva J."/>
            <person name="Olsen L.C."/>
            <person name="Jubin C."/>
            <person name="Canestro C."/>
            <person name="Bouquet J.M."/>
            <person name="Danks G."/>
            <person name="Poulain J."/>
            <person name="Campsteijn C."/>
            <person name="Adamski M."/>
            <person name="Cross I."/>
            <person name="Yadetie F."/>
            <person name="Muffato M."/>
            <person name="Louis A."/>
            <person name="Butcher S."/>
            <person name="Tsagkogeorga G."/>
            <person name="Konrad A."/>
            <person name="Singh S."/>
            <person name="Jensen M.F."/>
            <person name="Cong E.H."/>
            <person name="Eikeseth-Otteraa H."/>
            <person name="Noel B."/>
            <person name="Anthouard V."/>
            <person name="Porcel B.M."/>
            <person name="Kachouri-Lafond R."/>
            <person name="Nishino A."/>
            <person name="Ugolini M."/>
            <person name="Chourrout P."/>
            <person name="Nishida H."/>
            <person name="Aasland R."/>
            <person name="Huzurbazar S."/>
            <person name="Westhof E."/>
            <person name="Delsuc F."/>
            <person name="Lehrach H."/>
            <person name="Reinhardt R."/>
            <person name="Weissenbach J."/>
            <person name="Roy S.W."/>
            <person name="Artiguenave F."/>
            <person name="Postlethwait J.H."/>
            <person name="Manak J.R."/>
            <person name="Thompson E.M."/>
            <person name="Jaillon O."/>
            <person name="Du Pasquier L."/>
            <person name="Boudinot P."/>
            <person name="Liberles D.A."/>
            <person name="Volff J.N."/>
            <person name="Philippe H."/>
            <person name="Lenhard B."/>
            <person name="Roest Crollius H."/>
            <person name="Wincker P."/>
            <person name="Chourrout D."/>
        </authorList>
    </citation>
    <scope>NUCLEOTIDE SEQUENCE [LARGE SCALE GENOMIC DNA]</scope>
</reference>
<feature type="binding site" evidence="4">
    <location>
        <position position="320"/>
    </location>
    <ligand>
        <name>3'-phosphoadenylyl sulfate</name>
        <dbReference type="ChEBI" id="CHEBI:58339"/>
    </ligand>
</feature>
<keyword evidence="7" id="KW-1133">Transmembrane helix</keyword>
<dbReference type="OrthoDB" id="411451at2759"/>
<dbReference type="EMBL" id="FN653497">
    <property type="protein sequence ID" value="CBY15380.1"/>
    <property type="molecule type" value="Genomic_DNA"/>
</dbReference>
<keyword evidence="11" id="KW-1185">Reference proteome</keyword>
<dbReference type="AlphaFoldDB" id="E4Y0H2"/>
<evidence type="ECO:0000256" key="7">
    <source>
        <dbReference type="SAM" id="Phobius"/>
    </source>
</evidence>
<feature type="domain" description="Sulfotransferase" evidence="8">
    <location>
        <begin position="102"/>
        <end position="365"/>
    </location>
</feature>
<dbReference type="PANTHER" id="PTHR10605">
    <property type="entry name" value="HEPARAN SULFATE SULFOTRANSFERASE"/>
    <property type="match status" value="1"/>
</dbReference>
<keyword evidence="1 6" id="KW-0808">Transferase</keyword>
<evidence type="ECO:0000256" key="1">
    <source>
        <dbReference type="ARBA" id="ARBA00022679"/>
    </source>
</evidence>
<evidence type="ECO:0000256" key="4">
    <source>
        <dbReference type="PIRSR" id="PIRSR637359-2"/>
    </source>
</evidence>
<evidence type="ECO:0000259" key="8">
    <source>
        <dbReference type="Pfam" id="PF00685"/>
    </source>
</evidence>
<dbReference type="GO" id="GO:0008467">
    <property type="term" value="F:[heparan sulfate]-glucosamine 3-sulfotransferase activity"/>
    <property type="evidence" value="ECO:0007669"/>
    <property type="project" value="TreeGrafter"/>
</dbReference>
<feature type="binding site" evidence="4">
    <location>
        <begin position="338"/>
        <end position="349"/>
    </location>
    <ligand>
        <name>3'-phosphoadenylyl sulfate</name>
        <dbReference type="ChEBI" id="CHEBI:58339"/>
    </ligand>
</feature>
<organism evidence="9">
    <name type="scientific">Oikopleura dioica</name>
    <name type="common">Tunicate</name>
    <dbReference type="NCBI Taxonomy" id="34765"/>
    <lineage>
        <taxon>Eukaryota</taxon>
        <taxon>Metazoa</taxon>
        <taxon>Chordata</taxon>
        <taxon>Tunicata</taxon>
        <taxon>Appendicularia</taxon>
        <taxon>Copelata</taxon>
        <taxon>Oikopleuridae</taxon>
        <taxon>Oikopleura</taxon>
    </lineage>
</organism>
<dbReference type="InterPro" id="IPR000863">
    <property type="entry name" value="Sulfotransferase_dom"/>
</dbReference>
<dbReference type="Gene3D" id="3.40.50.300">
    <property type="entry name" value="P-loop containing nucleotide triphosphate hydrolases"/>
    <property type="match status" value="1"/>
</dbReference>
<evidence type="ECO:0000256" key="3">
    <source>
        <dbReference type="PIRSR" id="PIRSR637359-1"/>
    </source>
</evidence>
<dbReference type="EC" id="2.8.2.-" evidence="6"/>
<dbReference type="InterPro" id="IPR037359">
    <property type="entry name" value="NST/OST"/>
</dbReference>
<keyword evidence="7" id="KW-0812">Transmembrane</keyword>
<feature type="binding site" evidence="4">
    <location>
        <position position="198"/>
    </location>
    <ligand>
        <name>3'-phosphoadenylyl sulfate</name>
        <dbReference type="ChEBI" id="CHEBI:58339"/>
    </ligand>
</feature>
<dbReference type="InterPro" id="IPR027417">
    <property type="entry name" value="P-loop_NTPase"/>
</dbReference>
<keyword evidence="5" id="KW-1015">Disulfide bond</keyword>
<name>E4Y0H2_OIKDI</name>
<keyword evidence="2" id="KW-0325">Glycoprotein</keyword>
<feature type="transmembrane region" description="Helical" evidence="7">
    <location>
        <begin position="26"/>
        <end position="43"/>
    </location>
</feature>
<dbReference type="Pfam" id="PF00685">
    <property type="entry name" value="Sulfotransfer_1"/>
    <property type="match status" value="1"/>
</dbReference>
<dbReference type="SUPFAM" id="SSF52540">
    <property type="entry name" value="P-loop containing nucleoside triphosphate hydrolases"/>
    <property type="match status" value="1"/>
</dbReference>
<evidence type="ECO:0000256" key="6">
    <source>
        <dbReference type="RuleBase" id="RU361155"/>
    </source>
</evidence>
<dbReference type="Proteomes" id="UP000011014">
    <property type="component" value="Unassembled WGS sequence"/>
</dbReference>
<accession>E4Y0H2</accession>
<proteinExistence type="inferred from homology"/>
<evidence type="ECO:0000313" key="9">
    <source>
        <dbReference type="EMBL" id="CBY15380.1"/>
    </source>
</evidence>
<gene>
    <name evidence="9" type="ORF">GSOID_T00012292001</name>
    <name evidence="10" type="ORF">GSOID_T00019952001</name>
</gene>
<dbReference type="Proteomes" id="UP000001307">
    <property type="component" value="Unassembled WGS sequence"/>
</dbReference>
<protein>
    <recommendedName>
        <fullName evidence="6">Sulfotransferase</fullName>
        <ecNumber evidence="6">2.8.2.-</ecNumber>
    </recommendedName>
</protein>
<dbReference type="PANTHER" id="PTHR10605:SF72">
    <property type="entry name" value="HEPARAN SULFATE 3-O SULFOTRANSFERASE-B, ISOFORM A"/>
    <property type="match status" value="1"/>
</dbReference>
<dbReference type="EMBL" id="FN655517">
    <property type="protein sequence ID" value="CBY39387.1"/>
    <property type="molecule type" value="Genomic_DNA"/>
</dbReference>
<comment type="similarity">
    <text evidence="6">Belongs to the sulfotransferase 1 family.</text>
</comment>
<keyword evidence="7" id="KW-0472">Membrane</keyword>
<evidence type="ECO:0000313" key="11">
    <source>
        <dbReference type="Proteomes" id="UP000001307"/>
    </source>
</evidence>
<evidence type="ECO:0000313" key="10">
    <source>
        <dbReference type="EMBL" id="CBY39387.1"/>
    </source>
</evidence>
<evidence type="ECO:0000256" key="2">
    <source>
        <dbReference type="ARBA" id="ARBA00023180"/>
    </source>
</evidence>
<feature type="disulfide bond" evidence="5">
    <location>
        <begin position="321"/>
        <end position="333"/>
    </location>
</feature>
<evidence type="ECO:0000256" key="5">
    <source>
        <dbReference type="PIRSR" id="PIRSR637359-3"/>
    </source>
</evidence>
<dbReference type="InParanoid" id="E4Y0H2"/>